<evidence type="ECO:0000313" key="1">
    <source>
        <dbReference type="EMBL" id="RDI40088.1"/>
    </source>
</evidence>
<dbReference type="RefSeq" id="WP_114746484.1">
    <property type="nucleotide sequence ID" value="NZ_QQAY01000012.1"/>
</dbReference>
<name>A0A370G8G3_9BACI</name>
<gene>
    <name evidence="1" type="ORF">DFR59_1124</name>
</gene>
<reference evidence="1 2" key="1">
    <citation type="submission" date="2018-07" db="EMBL/GenBank/DDBJ databases">
        <title>Genomic Encyclopedia of Type Strains, Phase IV (KMG-IV): sequencing the most valuable type-strain genomes for metagenomic binning, comparative biology and taxonomic classification.</title>
        <authorList>
            <person name="Goeker M."/>
        </authorList>
    </citation>
    <scope>NUCLEOTIDE SEQUENCE [LARGE SCALE GENOMIC DNA]</scope>
    <source>
        <strain evidence="1 2">DSM 25281</strain>
    </source>
</reference>
<protein>
    <submittedName>
        <fullName evidence="1">Uncharacterized protein</fullName>
    </submittedName>
</protein>
<dbReference type="OrthoDB" id="2990247at2"/>
<dbReference type="EMBL" id="QQAY01000012">
    <property type="protein sequence ID" value="RDI40088.1"/>
    <property type="molecule type" value="Genomic_DNA"/>
</dbReference>
<dbReference type="Pfam" id="PF21835">
    <property type="entry name" value="YIEGIA_cap"/>
    <property type="match status" value="1"/>
</dbReference>
<dbReference type="Proteomes" id="UP000255326">
    <property type="component" value="Unassembled WGS sequence"/>
</dbReference>
<comment type="caution">
    <text evidence="1">The sequence shown here is derived from an EMBL/GenBank/DDBJ whole genome shotgun (WGS) entry which is preliminary data.</text>
</comment>
<proteinExistence type="predicted"/>
<dbReference type="AlphaFoldDB" id="A0A370G8G3"/>
<evidence type="ECO:0000313" key="2">
    <source>
        <dbReference type="Proteomes" id="UP000255326"/>
    </source>
</evidence>
<accession>A0A370G8G3</accession>
<keyword evidence="2" id="KW-1185">Reference proteome</keyword>
<dbReference type="InterPro" id="IPR054055">
    <property type="entry name" value="YpzH"/>
</dbReference>
<sequence length="66" mass="7326">MNDLKIYAFIGLPKHTEEVIYPGDAVLLLAKDEDEQQVLMRDVALAVRGDVVKLSNGLIMIVTADR</sequence>
<organism evidence="1 2">
    <name type="scientific">Falsibacillus pallidus</name>
    <dbReference type="NCBI Taxonomy" id="493781"/>
    <lineage>
        <taxon>Bacteria</taxon>
        <taxon>Bacillati</taxon>
        <taxon>Bacillota</taxon>
        <taxon>Bacilli</taxon>
        <taxon>Bacillales</taxon>
        <taxon>Bacillaceae</taxon>
        <taxon>Falsibacillus</taxon>
    </lineage>
</organism>